<evidence type="ECO:0000313" key="8">
    <source>
        <dbReference type="EMBL" id="KAK7574337.1"/>
    </source>
</evidence>
<dbReference type="FunFam" id="3.20.20.100:FF:000002">
    <property type="entry name" value="2,5-diketo-D-gluconic acid reductase A"/>
    <property type="match status" value="1"/>
</dbReference>
<evidence type="ECO:0000313" key="9">
    <source>
        <dbReference type="Proteomes" id="UP001367676"/>
    </source>
</evidence>
<comment type="caution">
    <text evidence="8">The sequence shown here is derived from an EMBL/GenBank/DDBJ whole genome shotgun (WGS) entry which is preliminary data.</text>
</comment>
<comment type="similarity">
    <text evidence="1">Belongs to the aldo/keto reductase family.</text>
</comment>
<dbReference type="Pfam" id="PF00248">
    <property type="entry name" value="Aldo_ket_red"/>
    <property type="match status" value="1"/>
</dbReference>
<dbReference type="CDD" id="cd19136">
    <property type="entry name" value="AKR_DrGR-like"/>
    <property type="match status" value="1"/>
</dbReference>
<dbReference type="EMBL" id="JBBCAQ010000037">
    <property type="protein sequence ID" value="KAK7574337.1"/>
    <property type="molecule type" value="Genomic_DNA"/>
</dbReference>
<feature type="site" description="Lowers pKa of active site Tyr" evidence="6">
    <location>
        <position position="91"/>
    </location>
</feature>
<keyword evidence="3" id="KW-0560">Oxidoreductase</keyword>
<evidence type="ECO:0000256" key="5">
    <source>
        <dbReference type="PIRSR" id="PIRSR000097-2"/>
    </source>
</evidence>
<feature type="binding site" evidence="5">
    <location>
        <position position="125"/>
    </location>
    <ligand>
        <name>substrate</name>
    </ligand>
</feature>
<protein>
    <recommendedName>
        <fullName evidence="7">NADP-dependent oxidoreductase domain-containing protein</fullName>
    </recommendedName>
</protein>
<dbReference type="PIRSF" id="PIRSF000097">
    <property type="entry name" value="AKR"/>
    <property type="match status" value="1"/>
</dbReference>
<dbReference type="PANTHER" id="PTHR43827">
    <property type="entry name" value="2,5-DIKETO-D-GLUCONIC ACID REDUCTASE"/>
    <property type="match status" value="1"/>
</dbReference>
<evidence type="ECO:0000256" key="6">
    <source>
        <dbReference type="PIRSR" id="PIRSR000097-3"/>
    </source>
</evidence>
<dbReference type="PANTHER" id="PTHR43827:SF3">
    <property type="entry name" value="NADP-DEPENDENT OXIDOREDUCTASE DOMAIN-CONTAINING PROTEIN"/>
    <property type="match status" value="1"/>
</dbReference>
<dbReference type="InterPro" id="IPR023210">
    <property type="entry name" value="NADP_OxRdtase_dom"/>
</dbReference>
<gene>
    <name evidence="8" type="ORF">V9T40_011528</name>
</gene>
<evidence type="ECO:0000259" key="7">
    <source>
        <dbReference type="Pfam" id="PF00248"/>
    </source>
</evidence>
<dbReference type="Gene3D" id="3.20.20.100">
    <property type="entry name" value="NADP-dependent oxidoreductase domain"/>
    <property type="match status" value="1"/>
</dbReference>
<feature type="active site" description="Proton donor" evidence="4">
    <location>
        <position position="62"/>
    </location>
</feature>
<keyword evidence="9" id="KW-1185">Reference proteome</keyword>
<organism evidence="8 9">
    <name type="scientific">Parthenolecanium corni</name>
    <dbReference type="NCBI Taxonomy" id="536013"/>
    <lineage>
        <taxon>Eukaryota</taxon>
        <taxon>Metazoa</taxon>
        <taxon>Ecdysozoa</taxon>
        <taxon>Arthropoda</taxon>
        <taxon>Hexapoda</taxon>
        <taxon>Insecta</taxon>
        <taxon>Pterygota</taxon>
        <taxon>Neoptera</taxon>
        <taxon>Paraneoptera</taxon>
        <taxon>Hemiptera</taxon>
        <taxon>Sternorrhyncha</taxon>
        <taxon>Coccoidea</taxon>
        <taxon>Coccidae</taxon>
        <taxon>Parthenolecanium</taxon>
    </lineage>
</organism>
<evidence type="ECO:0000256" key="4">
    <source>
        <dbReference type="PIRSR" id="PIRSR000097-1"/>
    </source>
</evidence>
<evidence type="ECO:0000256" key="2">
    <source>
        <dbReference type="ARBA" id="ARBA00022857"/>
    </source>
</evidence>
<dbReference type="InterPro" id="IPR036812">
    <property type="entry name" value="NAD(P)_OxRdtase_dom_sf"/>
</dbReference>
<dbReference type="AlphaFoldDB" id="A0AAN9T5I7"/>
<sequence>MFTLPKSLDEPVISLLATLNDGRKFPVINFGTYQITGRSTILKVIDAALKAGYRGIDTAAVYRNEADIGHALKELLPKYNLRREDIYITSKLAPSDHGSEERVTKAVHSSLQNLDISYLDLYLIHWPAAQGISPADPSNSTIRSKTWETLSKLHDNGNGVLKSIGVSNYTAEHIKQLLETSSVIPAVNQVEFHPHWQQTEELHSICEEHKILLQAYSSLGGTSNKSLLKDPVVERIAKKTGLSPAQVLLRWALQRNYAIVPKSVTPERIENNADLNEALSDEEMSELNNIGLKKKYAWNPDVVR</sequence>
<accession>A0AAN9T5I7</accession>
<evidence type="ECO:0000256" key="1">
    <source>
        <dbReference type="ARBA" id="ARBA00007905"/>
    </source>
</evidence>
<feature type="domain" description="NADP-dependent oxidoreductase" evidence="7">
    <location>
        <begin position="28"/>
        <end position="290"/>
    </location>
</feature>
<dbReference type="GO" id="GO:0016616">
    <property type="term" value="F:oxidoreductase activity, acting on the CH-OH group of donors, NAD or NADP as acceptor"/>
    <property type="evidence" value="ECO:0007669"/>
    <property type="project" value="UniProtKB-ARBA"/>
</dbReference>
<dbReference type="PRINTS" id="PR00069">
    <property type="entry name" value="ALDKETRDTASE"/>
</dbReference>
<evidence type="ECO:0000256" key="3">
    <source>
        <dbReference type="ARBA" id="ARBA00023002"/>
    </source>
</evidence>
<dbReference type="Proteomes" id="UP001367676">
    <property type="component" value="Unassembled WGS sequence"/>
</dbReference>
<dbReference type="SUPFAM" id="SSF51430">
    <property type="entry name" value="NAD(P)-linked oxidoreductase"/>
    <property type="match status" value="1"/>
</dbReference>
<keyword evidence="2" id="KW-0521">NADP</keyword>
<reference evidence="8 9" key="1">
    <citation type="submission" date="2024-03" db="EMBL/GenBank/DDBJ databases">
        <title>Adaptation during the transition from Ophiocordyceps entomopathogen to insect associate is accompanied by gene loss and intensified selection.</title>
        <authorList>
            <person name="Ward C.M."/>
            <person name="Onetto C.A."/>
            <person name="Borneman A.R."/>
        </authorList>
    </citation>
    <scope>NUCLEOTIDE SEQUENCE [LARGE SCALE GENOMIC DNA]</scope>
    <source>
        <strain evidence="8">AWRI1</strain>
        <tissue evidence="8">Single Adult Female</tissue>
    </source>
</reference>
<dbReference type="InterPro" id="IPR020471">
    <property type="entry name" value="AKR"/>
</dbReference>
<proteinExistence type="inferred from homology"/>
<name>A0AAN9T5I7_9HEMI</name>